<feature type="compositionally biased region" description="Basic and acidic residues" evidence="1">
    <location>
        <begin position="30"/>
        <end position="41"/>
    </location>
</feature>
<dbReference type="VEuPathDB" id="VectorBase:RSAN_033111"/>
<dbReference type="Proteomes" id="UP000821837">
    <property type="component" value="Unassembled WGS sequence"/>
</dbReference>
<accession>A0A9D4TDL7</accession>
<proteinExistence type="predicted"/>
<evidence type="ECO:0000313" key="3">
    <source>
        <dbReference type="Proteomes" id="UP000821837"/>
    </source>
</evidence>
<reference evidence="2" key="1">
    <citation type="journal article" date="2020" name="Cell">
        <title>Large-Scale Comparative Analyses of Tick Genomes Elucidate Their Genetic Diversity and Vector Capacities.</title>
        <authorList>
            <consortium name="Tick Genome and Microbiome Consortium (TIGMIC)"/>
            <person name="Jia N."/>
            <person name="Wang J."/>
            <person name="Shi W."/>
            <person name="Du L."/>
            <person name="Sun Y."/>
            <person name="Zhan W."/>
            <person name="Jiang J.F."/>
            <person name="Wang Q."/>
            <person name="Zhang B."/>
            <person name="Ji P."/>
            <person name="Bell-Sakyi L."/>
            <person name="Cui X.M."/>
            <person name="Yuan T.T."/>
            <person name="Jiang B.G."/>
            <person name="Yang W.F."/>
            <person name="Lam T.T."/>
            <person name="Chang Q.C."/>
            <person name="Ding S.J."/>
            <person name="Wang X.J."/>
            <person name="Zhu J.G."/>
            <person name="Ruan X.D."/>
            <person name="Zhao L."/>
            <person name="Wei J.T."/>
            <person name="Ye R.Z."/>
            <person name="Que T.C."/>
            <person name="Du C.H."/>
            <person name="Zhou Y.H."/>
            <person name="Cheng J.X."/>
            <person name="Dai P.F."/>
            <person name="Guo W.B."/>
            <person name="Han X.H."/>
            <person name="Huang E.J."/>
            <person name="Li L.F."/>
            <person name="Wei W."/>
            <person name="Gao Y.C."/>
            <person name="Liu J.Z."/>
            <person name="Shao H.Z."/>
            <person name="Wang X."/>
            <person name="Wang C.C."/>
            <person name="Yang T.C."/>
            <person name="Huo Q.B."/>
            <person name="Li W."/>
            <person name="Chen H.Y."/>
            <person name="Chen S.E."/>
            <person name="Zhou L.G."/>
            <person name="Ni X.B."/>
            <person name="Tian J.H."/>
            <person name="Sheng Y."/>
            <person name="Liu T."/>
            <person name="Pan Y.S."/>
            <person name="Xia L.Y."/>
            <person name="Li J."/>
            <person name="Zhao F."/>
            <person name="Cao W.C."/>
        </authorList>
    </citation>
    <scope>NUCLEOTIDE SEQUENCE</scope>
    <source>
        <strain evidence="2">Rsan-2018</strain>
    </source>
</reference>
<protein>
    <submittedName>
        <fullName evidence="2">Uncharacterized protein</fullName>
    </submittedName>
</protein>
<evidence type="ECO:0000313" key="2">
    <source>
        <dbReference type="EMBL" id="KAH7986446.1"/>
    </source>
</evidence>
<gene>
    <name evidence="2" type="ORF">HPB52_024967</name>
</gene>
<dbReference type="AlphaFoldDB" id="A0A9D4TDL7"/>
<feature type="region of interest" description="Disordered" evidence="1">
    <location>
        <begin position="1"/>
        <end position="137"/>
    </location>
</feature>
<name>A0A9D4TDL7_RHISA</name>
<reference evidence="2" key="2">
    <citation type="submission" date="2021-09" db="EMBL/GenBank/DDBJ databases">
        <authorList>
            <person name="Jia N."/>
            <person name="Wang J."/>
            <person name="Shi W."/>
            <person name="Du L."/>
            <person name="Sun Y."/>
            <person name="Zhan W."/>
            <person name="Jiang J."/>
            <person name="Wang Q."/>
            <person name="Zhang B."/>
            <person name="Ji P."/>
            <person name="Sakyi L.B."/>
            <person name="Cui X."/>
            <person name="Yuan T."/>
            <person name="Jiang B."/>
            <person name="Yang W."/>
            <person name="Lam T.T.-Y."/>
            <person name="Chang Q."/>
            <person name="Ding S."/>
            <person name="Wang X."/>
            <person name="Zhu J."/>
            <person name="Ruan X."/>
            <person name="Zhao L."/>
            <person name="Wei J."/>
            <person name="Que T."/>
            <person name="Du C."/>
            <person name="Cheng J."/>
            <person name="Dai P."/>
            <person name="Han X."/>
            <person name="Huang E."/>
            <person name="Gao Y."/>
            <person name="Liu J."/>
            <person name="Shao H."/>
            <person name="Ye R."/>
            <person name="Li L."/>
            <person name="Wei W."/>
            <person name="Wang X."/>
            <person name="Wang C."/>
            <person name="Huo Q."/>
            <person name="Li W."/>
            <person name="Guo W."/>
            <person name="Chen H."/>
            <person name="Chen S."/>
            <person name="Zhou L."/>
            <person name="Zhou L."/>
            <person name="Ni X."/>
            <person name="Tian J."/>
            <person name="Zhou Y."/>
            <person name="Sheng Y."/>
            <person name="Liu T."/>
            <person name="Pan Y."/>
            <person name="Xia L."/>
            <person name="Li J."/>
            <person name="Zhao F."/>
            <person name="Cao W."/>
        </authorList>
    </citation>
    <scope>NUCLEOTIDE SEQUENCE</scope>
    <source>
        <strain evidence="2">Rsan-2018</strain>
        <tissue evidence="2">Larvae</tissue>
    </source>
</reference>
<organism evidence="2 3">
    <name type="scientific">Rhipicephalus sanguineus</name>
    <name type="common">Brown dog tick</name>
    <name type="synonym">Ixodes sanguineus</name>
    <dbReference type="NCBI Taxonomy" id="34632"/>
    <lineage>
        <taxon>Eukaryota</taxon>
        <taxon>Metazoa</taxon>
        <taxon>Ecdysozoa</taxon>
        <taxon>Arthropoda</taxon>
        <taxon>Chelicerata</taxon>
        <taxon>Arachnida</taxon>
        <taxon>Acari</taxon>
        <taxon>Parasitiformes</taxon>
        <taxon>Ixodida</taxon>
        <taxon>Ixodoidea</taxon>
        <taxon>Ixodidae</taxon>
        <taxon>Rhipicephalinae</taxon>
        <taxon>Rhipicephalus</taxon>
        <taxon>Rhipicephalus</taxon>
    </lineage>
</organism>
<comment type="caution">
    <text evidence="2">The sequence shown here is derived from an EMBL/GenBank/DDBJ whole genome shotgun (WGS) entry which is preliminary data.</text>
</comment>
<keyword evidence="3" id="KW-1185">Reference proteome</keyword>
<sequence>MDEADAEEAASGVLPKDEGREAAKLTPLSKNKESQKEEGCLRETMSAGVDTGRLERQDHVATQSPSGREQEVMDVNGGASGATVSKRGHDALLDTGEVPNAADLEEPPSKAVTFRRAKFKPRPNIPPDRTTAEPQPK</sequence>
<evidence type="ECO:0000256" key="1">
    <source>
        <dbReference type="SAM" id="MobiDB-lite"/>
    </source>
</evidence>
<dbReference type="EMBL" id="JABSTV010000434">
    <property type="protein sequence ID" value="KAH7986446.1"/>
    <property type="molecule type" value="Genomic_DNA"/>
</dbReference>